<reference evidence="3" key="1">
    <citation type="submission" date="2023-01" db="EMBL/GenBank/DDBJ databases">
        <title>Key to firefly adult light organ development and bioluminescence: homeobox transcription factors regulate luciferase expression and transportation to peroxisome.</title>
        <authorList>
            <person name="Fu X."/>
        </authorList>
    </citation>
    <scope>NUCLEOTIDE SEQUENCE [LARGE SCALE GENOMIC DNA]</scope>
</reference>
<dbReference type="AlphaFoldDB" id="A0AAN7SHB4"/>
<evidence type="ECO:0000313" key="2">
    <source>
        <dbReference type="EMBL" id="KAK4880424.1"/>
    </source>
</evidence>
<evidence type="ECO:0000313" key="3">
    <source>
        <dbReference type="Proteomes" id="UP001353858"/>
    </source>
</evidence>
<dbReference type="Proteomes" id="UP001353858">
    <property type="component" value="Unassembled WGS sequence"/>
</dbReference>
<sequence>MLETNSKIESFFKNTSGDSSQNSSNENYVVTDVQIPSTSAAVEETTDVSNDLTTSRNVSSPQSAMPQSILNVLDPSSWGNLSVDLTDLVIRNLPKHLLAIKDCDFSKSKRHYPENPDIIPGAPDSIVILPPLNANDAVTDEDSGDEDQIVLNNLPGSQLRAEAEVMYNNIFDDNVPPEIISRTTSNNDLWDSEDELLLSSLIGDKKKRAGQSRISKTKKVSVTWSNDDLVSSTE</sequence>
<feature type="compositionally biased region" description="Polar residues" evidence="1">
    <location>
        <begin position="47"/>
        <end position="65"/>
    </location>
</feature>
<evidence type="ECO:0000256" key="1">
    <source>
        <dbReference type="SAM" id="MobiDB-lite"/>
    </source>
</evidence>
<keyword evidence="3" id="KW-1185">Reference proteome</keyword>
<protein>
    <submittedName>
        <fullName evidence="2">Uncharacterized protein</fullName>
    </submittedName>
</protein>
<feature type="region of interest" description="Disordered" evidence="1">
    <location>
        <begin position="40"/>
        <end position="65"/>
    </location>
</feature>
<proteinExistence type="predicted"/>
<dbReference type="EMBL" id="JARPUR010000003">
    <property type="protein sequence ID" value="KAK4880424.1"/>
    <property type="molecule type" value="Genomic_DNA"/>
</dbReference>
<comment type="caution">
    <text evidence="2">The sequence shown here is derived from an EMBL/GenBank/DDBJ whole genome shotgun (WGS) entry which is preliminary data.</text>
</comment>
<accession>A0AAN7SHB4</accession>
<name>A0AAN7SHB4_9COLE</name>
<organism evidence="2 3">
    <name type="scientific">Aquatica leii</name>
    <dbReference type="NCBI Taxonomy" id="1421715"/>
    <lineage>
        <taxon>Eukaryota</taxon>
        <taxon>Metazoa</taxon>
        <taxon>Ecdysozoa</taxon>
        <taxon>Arthropoda</taxon>
        <taxon>Hexapoda</taxon>
        <taxon>Insecta</taxon>
        <taxon>Pterygota</taxon>
        <taxon>Neoptera</taxon>
        <taxon>Endopterygota</taxon>
        <taxon>Coleoptera</taxon>
        <taxon>Polyphaga</taxon>
        <taxon>Elateriformia</taxon>
        <taxon>Elateroidea</taxon>
        <taxon>Lampyridae</taxon>
        <taxon>Luciolinae</taxon>
        <taxon>Aquatica</taxon>
    </lineage>
</organism>
<gene>
    <name evidence="2" type="ORF">RN001_008570</name>
</gene>